<keyword evidence="3" id="KW-1185">Reference proteome</keyword>
<name>A0AAD6ZMI4_9AGAR</name>
<feature type="region of interest" description="Disordered" evidence="1">
    <location>
        <begin position="1"/>
        <end position="38"/>
    </location>
</feature>
<dbReference type="Proteomes" id="UP001218218">
    <property type="component" value="Unassembled WGS sequence"/>
</dbReference>
<feature type="region of interest" description="Disordered" evidence="1">
    <location>
        <begin position="285"/>
        <end position="375"/>
    </location>
</feature>
<protein>
    <submittedName>
        <fullName evidence="2">Uncharacterized protein</fullName>
    </submittedName>
</protein>
<evidence type="ECO:0000256" key="1">
    <source>
        <dbReference type="SAM" id="MobiDB-lite"/>
    </source>
</evidence>
<proteinExistence type="predicted"/>
<comment type="caution">
    <text evidence="2">The sequence shown here is derived from an EMBL/GenBank/DDBJ whole genome shotgun (WGS) entry which is preliminary data.</text>
</comment>
<feature type="compositionally biased region" description="Basic residues" evidence="1">
    <location>
        <begin position="328"/>
        <end position="338"/>
    </location>
</feature>
<gene>
    <name evidence="2" type="ORF">DFH08DRAFT_940593</name>
</gene>
<dbReference type="EMBL" id="JARIHO010000039">
    <property type="protein sequence ID" value="KAJ7328288.1"/>
    <property type="molecule type" value="Genomic_DNA"/>
</dbReference>
<accession>A0AAD6ZMI4</accession>
<evidence type="ECO:0000313" key="3">
    <source>
        <dbReference type="Proteomes" id="UP001218218"/>
    </source>
</evidence>
<reference evidence="2" key="1">
    <citation type="submission" date="2023-03" db="EMBL/GenBank/DDBJ databases">
        <title>Massive genome expansion in bonnet fungi (Mycena s.s.) driven by repeated elements and novel gene families across ecological guilds.</title>
        <authorList>
            <consortium name="Lawrence Berkeley National Laboratory"/>
            <person name="Harder C.B."/>
            <person name="Miyauchi S."/>
            <person name="Viragh M."/>
            <person name="Kuo A."/>
            <person name="Thoen E."/>
            <person name="Andreopoulos B."/>
            <person name="Lu D."/>
            <person name="Skrede I."/>
            <person name="Drula E."/>
            <person name="Henrissat B."/>
            <person name="Morin E."/>
            <person name="Kohler A."/>
            <person name="Barry K."/>
            <person name="LaButti K."/>
            <person name="Morin E."/>
            <person name="Salamov A."/>
            <person name="Lipzen A."/>
            <person name="Mereny Z."/>
            <person name="Hegedus B."/>
            <person name="Baldrian P."/>
            <person name="Stursova M."/>
            <person name="Weitz H."/>
            <person name="Taylor A."/>
            <person name="Grigoriev I.V."/>
            <person name="Nagy L.G."/>
            <person name="Martin F."/>
            <person name="Kauserud H."/>
        </authorList>
    </citation>
    <scope>NUCLEOTIDE SEQUENCE</scope>
    <source>
        <strain evidence="2">CBHHK002</strain>
    </source>
</reference>
<feature type="compositionally biased region" description="Low complexity" evidence="1">
    <location>
        <begin position="306"/>
        <end position="320"/>
    </location>
</feature>
<evidence type="ECO:0000313" key="2">
    <source>
        <dbReference type="EMBL" id="KAJ7328288.1"/>
    </source>
</evidence>
<feature type="compositionally biased region" description="Basic and acidic residues" evidence="1">
    <location>
        <begin position="141"/>
        <end position="157"/>
    </location>
</feature>
<organism evidence="2 3">
    <name type="scientific">Mycena albidolilacea</name>
    <dbReference type="NCBI Taxonomy" id="1033008"/>
    <lineage>
        <taxon>Eukaryota</taxon>
        <taxon>Fungi</taxon>
        <taxon>Dikarya</taxon>
        <taxon>Basidiomycota</taxon>
        <taxon>Agaricomycotina</taxon>
        <taxon>Agaricomycetes</taxon>
        <taxon>Agaricomycetidae</taxon>
        <taxon>Agaricales</taxon>
        <taxon>Marasmiineae</taxon>
        <taxon>Mycenaceae</taxon>
        <taxon>Mycena</taxon>
    </lineage>
</organism>
<feature type="region of interest" description="Disordered" evidence="1">
    <location>
        <begin position="115"/>
        <end position="178"/>
    </location>
</feature>
<dbReference type="AlphaFoldDB" id="A0AAD6ZMI4"/>
<feature type="compositionally biased region" description="Acidic residues" evidence="1">
    <location>
        <begin position="354"/>
        <end position="375"/>
    </location>
</feature>
<sequence length="375" mass="41106">MPPRAPAPRGAVKAKLQISDKENIGGKGHTSGAVTVPPYKIPEISQPVLEELERKYDIEGCNTVDIVYARQENDAARRYITEQEKKLKEKDDATQLLLRELADLKARVASGQTIVDAGNGGADLEQEESGSGLASDELEEERSKNAELQRRLDELERSNLGSKSANGPKNIARPAGSAGKDFNIQNEMGLGNRANREIYKTLLGNIRDLTLQAGIDWESSWAKISAGTKAKLFDVARARHPILADYVNDWATEEIAKQFIKNRRRESYRKGLLDVPEKYAYLKANSAKRDPSGSRKRRIATATVPKKAAAGPRKAKVAAASRSVQVHQKAKNGSKPKAKAGSSKAKGKKTAMDSDNDDDDASMHDSEDEEEEDDD</sequence>